<feature type="domain" description="TRASH" evidence="9">
    <location>
        <begin position="577"/>
        <end position="613"/>
    </location>
</feature>
<dbReference type="PANTHER" id="PTHR45736:SF5">
    <property type="entry name" value="ZINC FINGER MYM-TYPE PROTEIN 4"/>
    <property type="match status" value="1"/>
</dbReference>
<feature type="domain" description="TRASH" evidence="9">
    <location>
        <begin position="529"/>
        <end position="567"/>
    </location>
</feature>
<dbReference type="SUPFAM" id="SSF57716">
    <property type="entry name" value="Glucocorticoid receptor-like (DNA-binding domain)"/>
    <property type="match status" value="1"/>
</dbReference>
<dbReference type="PANTHER" id="PTHR45736">
    <property type="entry name" value="ZINC FINGER MYM-TYPE PROTEIN"/>
    <property type="match status" value="1"/>
</dbReference>
<dbReference type="Pfam" id="PF06467">
    <property type="entry name" value="zf-FCS"/>
    <property type="match status" value="5"/>
</dbReference>
<name>A0A3B3QLK9_9TELE</name>
<evidence type="ECO:0000313" key="10">
    <source>
        <dbReference type="Ensembl" id="ENSPKIP00000007003.1"/>
    </source>
</evidence>
<dbReference type="InterPro" id="IPR010507">
    <property type="entry name" value="Znf_MYM"/>
</dbReference>
<keyword evidence="6" id="KW-0862">Zinc</keyword>
<feature type="domain" description="TRASH" evidence="9">
    <location>
        <begin position="442"/>
        <end position="477"/>
    </location>
</feature>
<feature type="region of interest" description="Disordered" evidence="8">
    <location>
        <begin position="150"/>
        <end position="170"/>
    </location>
</feature>
<evidence type="ECO:0000313" key="11">
    <source>
        <dbReference type="Proteomes" id="UP000261540"/>
    </source>
</evidence>
<dbReference type="InterPro" id="IPR057926">
    <property type="entry name" value="QRICH1_dom"/>
</dbReference>
<feature type="domain" description="TRASH" evidence="9">
    <location>
        <begin position="722"/>
        <end position="757"/>
    </location>
</feature>
<evidence type="ECO:0000256" key="7">
    <source>
        <dbReference type="ARBA" id="ARBA00022843"/>
    </source>
</evidence>
<keyword evidence="11" id="KW-1185">Reference proteome</keyword>
<dbReference type="InterPro" id="IPR011017">
    <property type="entry name" value="TRASH_dom"/>
</dbReference>
<keyword evidence="2" id="KW-0597">Phosphoprotein</keyword>
<keyword evidence="4" id="KW-0677">Repeat</keyword>
<dbReference type="Pfam" id="PF12012">
    <property type="entry name" value="DUF3504"/>
    <property type="match status" value="1"/>
</dbReference>
<feature type="compositionally biased region" description="Pro residues" evidence="8">
    <location>
        <begin position="1104"/>
        <end position="1120"/>
    </location>
</feature>
<evidence type="ECO:0000256" key="8">
    <source>
        <dbReference type="SAM" id="MobiDB-lite"/>
    </source>
</evidence>
<evidence type="ECO:0000256" key="6">
    <source>
        <dbReference type="ARBA" id="ARBA00022833"/>
    </source>
</evidence>
<feature type="domain" description="TRASH" evidence="9">
    <location>
        <begin position="342"/>
        <end position="378"/>
    </location>
</feature>
<feature type="domain" description="TRASH" evidence="9">
    <location>
        <begin position="809"/>
        <end position="844"/>
    </location>
</feature>
<evidence type="ECO:0000259" key="9">
    <source>
        <dbReference type="SMART" id="SM00746"/>
    </source>
</evidence>
<keyword evidence="7" id="KW-0832">Ubl conjugation</keyword>
<feature type="region of interest" description="Disordered" evidence="8">
    <location>
        <begin position="1088"/>
        <end position="1122"/>
    </location>
</feature>
<feature type="region of interest" description="Disordered" evidence="8">
    <location>
        <begin position="1138"/>
        <end position="1184"/>
    </location>
</feature>
<evidence type="ECO:0000256" key="5">
    <source>
        <dbReference type="ARBA" id="ARBA00022771"/>
    </source>
</evidence>
<organism evidence="10 11">
    <name type="scientific">Paramormyrops kingsleyae</name>
    <dbReference type="NCBI Taxonomy" id="1676925"/>
    <lineage>
        <taxon>Eukaryota</taxon>
        <taxon>Metazoa</taxon>
        <taxon>Chordata</taxon>
        <taxon>Craniata</taxon>
        <taxon>Vertebrata</taxon>
        <taxon>Euteleostomi</taxon>
        <taxon>Actinopterygii</taxon>
        <taxon>Neopterygii</taxon>
        <taxon>Teleostei</taxon>
        <taxon>Osteoglossocephala</taxon>
        <taxon>Osteoglossomorpha</taxon>
        <taxon>Osteoglossiformes</taxon>
        <taxon>Mormyridae</taxon>
        <taxon>Paramormyrops</taxon>
    </lineage>
</organism>
<dbReference type="GeneTree" id="ENSGT00940000159550"/>
<evidence type="ECO:0000256" key="4">
    <source>
        <dbReference type="ARBA" id="ARBA00022737"/>
    </source>
</evidence>
<feature type="domain" description="TRASH" evidence="9">
    <location>
        <begin position="387"/>
        <end position="427"/>
    </location>
</feature>
<feature type="domain" description="TRASH" evidence="9">
    <location>
        <begin position="768"/>
        <end position="803"/>
    </location>
</feature>
<proteinExistence type="predicted"/>
<dbReference type="STRING" id="1676925.ENSPKIP00000007003"/>
<feature type="compositionally biased region" description="Acidic residues" evidence="8">
    <location>
        <begin position="74"/>
        <end position="85"/>
    </location>
</feature>
<keyword evidence="5" id="KW-0863">Zinc-finger</keyword>
<sequence length="1508" mass="164427">MDSCVGALNCDPGLSQDVSDEKDQEDNEACEDHTEPLGDEEQDAGSGCGADIGESAPLWELNGSGGETTVVEPSMEDEGLDGAAEEDCRMEVMPGSVAGSPPVESPSRRQDSEKQGLNGANSPHPAVGAEDVNQPLLVEEEMDLVMQSVEGPEQAEQEAPSRTPSSLLPTLVPRIDTTDCSLGGPAVSNEGTSITSTAVKGAQVSRGSLTVTTWAYSRTNTINGNAEKLHEVHTPPLQIKDEPVDEEYDRALGVHPPVGGIKDEPEVSEELGLQQNSEELRISAVFSVSGNSNPTAPVSTQPVQMVAAAPPKTLMVTMSAAPPLTPLAPAAPSPMGGVRVSCSGCRKVLLKGQTAYQRKGSSQLFCSTMCLTGYTVPAVQSVAKKTCHSCQKEIKNPKDVIMAPVDSTGSMKDFCSHNCLTEFDVLKKAAASTVTDGSTIKCGMCQKTAVIRHEVKYQGVVHKLCSDACFSRFRTTHRLTMNCCENCGSYCYSANGQSHMLQIEGATKKFCSPSCITAFKQKSAKVTPCAMCFTLRSSAEMVESVSSQGRTELFCSAGCVTAHKVNNICSSKRAVQCNQCRVTAVPQYHLAMSDSSMRHFCSYNCVVNFQTVFNKAAPQSQLSVVPPVTAVSGPAPPAPQPVTPTVVAPEAGVAGATGTAGANTRVGPISAVRGPVKLTCRHCCRLFASKPELFEFKGEVVLFCGKTCSEEFKKVNFIMARCEYCKIDKVVKEVKRINQHDCSFCSEGCKLLYKHDMAKRWGKHCHACAYCGNMTHRVVHNHFAGKLEEFCGDICMSQYTVLFYQMSKCDACRRQGKLIESLRWMGEMKHFCNLQCLLHFCSQRTPAVPPATGGVVVSAPLPVAAPAAPPPPSTTASTATRLSPVPPTEATPIIANVVSLASVPAGQPNPYANTALQGAVPTTQAKVTEHASTQTDALRPPPVAPVRLLKNKALLCKPMSQNKGTSCKPHTQTAETQTDEVEPKVIILPVPVPVPMFVPIPLHLYSQYTPFPLGLPIPLPVPMILPTTLDSAERIMETIQGIKDKIPSDPYEADIILMADMVAQEEGQEVGKKPVSHGDQVNTYSGELESEAVSPLHSWEDESVPPPLAPAPPAPAPPAEPSFSPMLDLEADFPTQSFDPLLAKGRGSIATRHRGRRRPREGFPPRKRGRKRAAAVVGADVSRKAMPPDSGSKLLHMYGVNAWRAWVQWRNQQPDLEKPKFGTRTTVLKEDVLQCSTTELSFGLCRFISEVRRPGGQPYSPDSIFYLCLGLQQYLFENGRMENIFTDVFYSKFILEITKMLRDWRPTILPSGYVHSRVEEEYLWECKQLGAYSPIVLLNTLLFFSTKLFRLKNLAQHGRLSFASVVRCTRTLKNNSKRNFLRFYPPVPRKDGDSTDKAVQGKRKMEDEEEEDVMEMPENTENPLRCPVRLYEFYLSKCSDSVKQRTDVFYLQPERSCVPNSPLWYSSQPLEGTTMETMLTRILTVREVHLQREQGEAPAPLSDNAASE</sequence>
<feature type="domain" description="TRASH" evidence="9">
    <location>
        <begin position="680"/>
        <end position="716"/>
    </location>
</feature>
<evidence type="ECO:0000256" key="1">
    <source>
        <dbReference type="ARBA" id="ARBA00022499"/>
    </source>
</evidence>
<evidence type="ECO:0000256" key="2">
    <source>
        <dbReference type="ARBA" id="ARBA00022553"/>
    </source>
</evidence>
<dbReference type="InterPro" id="IPR051284">
    <property type="entry name" value="ZnF_MYMT-QRICH1"/>
</dbReference>
<feature type="region of interest" description="Disordered" evidence="8">
    <location>
        <begin position="1"/>
        <end position="129"/>
    </location>
</feature>
<feature type="compositionally biased region" description="Basic residues" evidence="8">
    <location>
        <begin position="1151"/>
        <end position="1173"/>
    </location>
</feature>
<evidence type="ECO:0000256" key="3">
    <source>
        <dbReference type="ARBA" id="ARBA00022723"/>
    </source>
</evidence>
<dbReference type="Proteomes" id="UP000261540">
    <property type="component" value="Unplaced"/>
</dbReference>
<dbReference type="Pfam" id="PF24900">
    <property type="entry name" value="TRASH_ZMYM4"/>
    <property type="match status" value="1"/>
</dbReference>
<accession>A0A3B3QLK9</accession>
<reference evidence="10" key="1">
    <citation type="submission" date="2025-08" db="UniProtKB">
        <authorList>
            <consortium name="Ensembl"/>
        </authorList>
    </citation>
    <scope>IDENTIFICATION</scope>
</reference>
<feature type="compositionally biased region" description="Acidic residues" evidence="8">
    <location>
        <begin position="18"/>
        <end position="29"/>
    </location>
</feature>
<keyword evidence="3" id="KW-0479">Metal-binding</keyword>
<keyword evidence="1" id="KW-1017">Isopeptide bond</keyword>
<dbReference type="Pfam" id="PF25561">
    <property type="entry name" value="QRICH1"/>
    <property type="match status" value="1"/>
</dbReference>
<feature type="domain" description="TRASH" evidence="9">
    <location>
        <begin position="484"/>
        <end position="523"/>
    </location>
</feature>
<reference evidence="10" key="2">
    <citation type="submission" date="2025-09" db="UniProtKB">
        <authorList>
            <consortium name="Ensembl"/>
        </authorList>
    </citation>
    <scope>IDENTIFICATION</scope>
</reference>
<dbReference type="Ensembl" id="ENSPKIT00000031043.1">
    <property type="protein sequence ID" value="ENSPKIP00000007003.1"/>
    <property type="gene ID" value="ENSPKIG00000023057.1"/>
</dbReference>
<protein>
    <submittedName>
        <fullName evidence="10">Zinc finger MYM-type containing 4</fullName>
    </submittedName>
</protein>
<dbReference type="InterPro" id="IPR021893">
    <property type="entry name" value="ZMYM2-like_C"/>
</dbReference>
<feature type="region of interest" description="Disordered" evidence="8">
    <location>
        <begin position="1388"/>
        <end position="1420"/>
    </location>
</feature>
<dbReference type="GO" id="GO:0008270">
    <property type="term" value="F:zinc ion binding"/>
    <property type="evidence" value="ECO:0007669"/>
    <property type="project" value="UniProtKB-KW"/>
</dbReference>
<dbReference type="SMART" id="SM00746">
    <property type="entry name" value="TRASH"/>
    <property type="match status" value="10"/>
</dbReference>